<evidence type="ECO:0000313" key="1">
    <source>
        <dbReference type="EMBL" id="CAI9696356.1"/>
    </source>
</evidence>
<organism evidence="1 2">
    <name type="scientific">Rangifer tarandus platyrhynchus</name>
    <name type="common">Svalbard reindeer</name>
    <dbReference type="NCBI Taxonomy" id="3082113"/>
    <lineage>
        <taxon>Eukaryota</taxon>
        <taxon>Metazoa</taxon>
        <taxon>Chordata</taxon>
        <taxon>Craniata</taxon>
        <taxon>Vertebrata</taxon>
        <taxon>Euteleostomi</taxon>
        <taxon>Mammalia</taxon>
        <taxon>Eutheria</taxon>
        <taxon>Laurasiatheria</taxon>
        <taxon>Artiodactyla</taxon>
        <taxon>Ruminantia</taxon>
        <taxon>Pecora</taxon>
        <taxon>Cervidae</taxon>
        <taxon>Odocoileinae</taxon>
        <taxon>Rangifer</taxon>
    </lineage>
</organism>
<name>A0ACB0E7A8_RANTA</name>
<reference evidence="1" key="1">
    <citation type="submission" date="2023-05" db="EMBL/GenBank/DDBJ databases">
        <authorList>
            <consortium name="ELIXIR-Norway"/>
        </authorList>
    </citation>
    <scope>NUCLEOTIDE SEQUENCE</scope>
</reference>
<sequence length="252" mass="28212">MQPLLLLVAFLLTPRAKAGEIIGGHEAKPHSRPYMAYLQYQIQDDKMKCGGFLVRQDFVLTAAHCNGRSIKVKLGAHNIKKKERTQQVIRVRRAIPHPGYNNKTQVNDIMLLQLKRKAKVTATVSTIRLPSGSDTVKPGMLCSVAGWGRLCVNGPTIDKLQEVELEVQRDEECKAHYKHYNTDTQICVGNPRMRKNAMEGDSGGPLVCDDVAQGIVSYGKRNGTPPRIFTRISSFLPWIQTTMKQYELQGPD</sequence>
<dbReference type="EMBL" id="OX596100">
    <property type="protein sequence ID" value="CAI9696356.1"/>
    <property type="molecule type" value="Genomic_DNA"/>
</dbReference>
<accession>A0ACB0E7A8</accession>
<gene>
    <name evidence="1" type="ORF">MRATA1EN3_LOCUS7569</name>
</gene>
<protein>
    <submittedName>
        <fullName evidence="1">Uncharacterized protein</fullName>
    </submittedName>
</protein>
<proteinExistence type="predicted"/>
<dbReference type="Proteomes" id="UP001162501">
    <property type="component" value="Chromosome 16"/>
</dbReference>
<evidence type="ECO:0000313" key="2">
    <source>
        <dbReference type="Proteomes" id="UP001162501"/>
    </source>
</evidence>